<reference evidence="3 4" key="1">
    <citation type="journal article" date="2024" name="Int. J. Syst. Evol. Microbiol.">
        <title>Clostridium omnivorum sp. nov., isolated from anoxic soil under the treatment of reductive soil disinfestation.</title>
        <authorList>
            <person name="Ueki A."/>
            <person name="Tonouchi A."/>
            <person name="Kaku N."/>
            <person name="Honma S."/>
            <person name="Ueki K."/>
        </authorList>
    </citation>
    <scope>NUCLEOTIDE SEQUENCE [LARGE SCALE GENOMIC DNA]</scope>
    <source>
        <strain evidence="3 4">E14</strain>
    </source>
</reference>
<name>A0ABQ5N3Y1_9CLOT</name>
<dbReference type="RefSeq" id="WP_264849037.1">
    <property type="nucleotide sequence ID" value="NZ_BRXR01000001.1"/>
</dbReference>
<feature type="compositionally biased region" description="Basic and acidic residues" evidence="1">
    <location>
        <begin position="139"/>
        <end position="150"/>
    </location>
</feature>
<evidence type="ECO:0000313" key="4">
    <source>
        <dbReference type="Proteomes" id="UP001208567"/>
    </source>
</evidence>
<evidence type="ECO:0008006" key="5">
    <source>
        <dbReference type="Google" id="ProtNLM"/>
    </source>
</evidence>
<dbReference type="Pfam" id="PF15525">
    <property type="entry name" value="DUF4652"/>
    <property type="match status" value="1"/>
</dbReference>
<gene>
    <name evidence="3" type="ORF">bsdE14_11650</name>
</gene>
<comment type="caution">
    <text evidence="3">The sequence shown here is derived from an EMBL/GenBank/DDBJ whole genome shotgun (WGS) entry which is preliminary data.</text>
</comment>
<feature type="transmembrane region" description="Helical" evidence="2">
    <location>
        <begin position="93"/>
        <end position="114"/>
    </location>
</feature>
<evidence type="ECO:0000313" key="3">
    <source>
        <dbReference type="EMBL" id="GLC29755.1"/>
    </source>
</evidence>
<dbReference type="Gene3D" id="2.40.128.660">
    <property type="entry name" value="Uncharacterised protein PF15525, DUF4652"/>
    <property type="match status" value="1"/>
</dbReference>
<feature type="compositionally biased region" description="Basic and acidic residues" evidence="1">
    <location>
        <begin position="164"/>
        <end position="174"/>
    </location>
</feature>
<proteinExistence type="predicted"/>
<keyword evidence="4" id="KW-1185">Reference proteome</keyword>
<keyword evidence="2" id="KW-1133">Transmembrane helix</keyword>
<keyword evidence="2" id="KW-0472">Membrane</keyword>
<feature type="region of interest" description="Disordered" evidence="1">
    <location>
        <begin position="131"/>
        <end position="174"/>
    </location>
</feature>
<dbReference type="Proteomes" id="UP001208567">
    <property type="component" value="Unassembled WGS sequence"/>
</dbReference>
<dbReference type="EMBL" id="BRXR01000001">
    <property type="protein sequence ID" value="GLC29755.1"/>
    <property type="molecule type" value="Genomic_DNA"/>
</dbReference>
<evidence type="ECO:0000256" key="2">
    <source>
        <dbReference type="SAM" id="Phobius"/>
    </source>
</evidence>
<dbReference type="InterPro" id="IPR028102">
    <property type="entry name" value="DUF4652"/>
</dbReference>
<accession>A0ABQ5N3Y1</accession>
<sequence length="358" mass="40050">MNCQVFEKRLMDLIEDNISYDLKNAMLEHIAKCEHCRKIYEKEMEVENTFKSSLSTEGIYFSSSRGDIMKNIDKNRYGKNPLKKLNYHIKRYSGLYAAAAVLIIATSFIVPYLLGGSAKKDLASTQMKMSTASNATGTAKEDTAKQKDEQSLMISEDSAAPKNSESKKSNIVIPEDKNAPSFKKTVLQKTVEPTFNTPMEVSPSKNFEATVEGKGNAAQEEGIAKLFIKDLTTGGRWTFEIVQDVQKGQQNTPKYVKWVDDNNFLTIVGFGYGTVTRGGALYLMNANTGKLVNADVERKIDLSQGNKVEITKVTAIRNNELDVEVNVYEDANLTKSHRENRTIPFPYADLKQYVEAAQ</sequence>
<evidence type="ECO:0000256" key="1">
    <source>
        <dbReference type="SAM" id="MobiDB-lite"/>
    </source>
</evidence>
<keyword evidence="2" id="KW-0812">Transmembrane</keyword>
<organism evidence="3 4">
    <name type="scientific">Clostridium omnivorum</name>
    <dbReference type="NCBI Taxonomy" id="1604902"/>
    <lineage>
        <taxon>Bacteria</taxon>
        <taxon>Bacillati</taxon>
        <taxon>Bacillota</taxon>
        <taxon>Clostridia</taxon>
        <taxon>Eubacteriales</taxon>
        <taxon>Clostridiaceae</taxon>
        <taxon>Clostridium</taxon>
    </lineage>
</organism>
<protein>
    <recommendedName>
        <fullName evidence="5">Zinc-finger domain-containing protein</fullName>
    </recommendedName>
</protein>